<keyword evidence="3" id="KW-1185">Reference proteome</keyword>
<name>A0A2S6NPE3_RHOGL</name>
<dbReference type="AlphaFoldDB" id="A0A2S6NPE3"/>
<evidence type="ECO:0000313" key="2">
    <source>
        <dbReference type="EMBL" id="PPQ40843.1"/>
    </source>
</evidence>
<organism evidence="2 3">
    <name type="scientific">Rhodopila globiformis</name>
    <name type="common">Rhodopseudomonas globiformis</name>
    <dbReference type="NCBI Taxonomy" id="1071"/>
    <lineage>
        <taxon>Bacteria</taxon>
        <taxon>Pseudomonadati</taxon>
        <taxon>Pseudomonadota</taxon>
        <taxon>Alphaproteobacteria</taxon>
        <taxon>Acetobacterales</taxon>
        <taxon>Acetobacteraceae</taxon>
        <taxon>Rhodopila</taxon>
    </lineage>
</organism>
<reference evidence="2 3" key="1">
    <citation type="journal article" date="2018" name="Arch. Microbiol.">
        <title>New insights into the metabolic potential of the phototrophic purple bacterium Rhodopila globiformis DSM 161(T) from its draft genome sequence and evidence for a vanadium-dependent nitrogenase.</title>
        <authorList>
            <person name="Imhoff J.F."/>
            <person name="Rahn T."/>
            <person name="Kunzel S."/>
            <person name="Neulinger S.C."/>
        </authorList>
    </citation>
    <scope>NUCLEOTIDE SEQUENCE [LARGE SCALE GENOMIC DNA]</scope>
    <source>
        <strain evidence="2 3">DSM 161</strain>
    </source>
</reference>
<accession>A0A2S6NPE3</accession>
<comment type="caution">
    <text evidence="2">The sequence shown here is derived from an EMBL/GenBank/DDBJ whole genome shotgun (WGS) entry which is preliminary data.</text>
</comment>
<feature type="region of interest" description="Disordered" evidence="1">
    <location>
        <begin position="69"/>
        <end position="142"/>
    </location>
</feature>
<feature type="region of interest" description="Disordered" evidence="1">
    <location>
        <begin position="1"/>
        <end position="20"/>
    </location>
</feature>
<feature type="compositionally biased region" description="Pro residues" evidence="1">
    <location>
        <begin position="113"/>
        <end position="124"/>
    </location>
</feature>
<protein>
    <submittedName>
        <fullName evidence="2">Uncharacterized protein</fullName>
    </submittedName>
</protein>
<gene>
    <name evidence="2" type="ORF">CCS01_00175</name>
</gene>
<evidence type="ECO:0000256" key="1">
    <source>
        <dbReference type="SAM" id="MobiDB-lite"/>
    </source>
</evidence>
<dbReference type="EMBL" id="NHRY01000009">
    <property type="protein sequence ID" value="PPQ40843.1"/>
    <property type="molecule type" value="Genomic_DNA"/>
</dbReference>
<feature type="non-terminal residue" evidence="2">
    <location>
        <position position="142"/>
    </location>
</feature>
<feature type="compositionally biased region" description="Low complexity" evidence="1">
    <location>
        <begin position="83"/>
        <end position="101"/>
    </location>
</feature>
<dbReference type="Proteomes" id="UP000239724">
    <property type="component" value="Unassembled WGS sequence"/>
</dbReference>
<sequence length="142" mass="14774">MDPARIDDAVRPARMPDGDAGCRRTGRLLRASVFVLVAVGHLALLRLLPGHDADRPALTTPISVRWITTAPPTSVAPVPPASAQPNTAPQPASAAPAAASPAPGPDNRASDVPVPPKEPPPLVPRPLRRHLRPRPAVVAARA</sequence>
<proteinExistence type="predicted"/>
<evidence type="ECO:0000313" key="3">
    <source>
        <dbReference type="Proteomes" id="UP000239724"/>
    </source>
</evidence>